<dbReference type="Proteomes" id="UP000799428">
    <property type="component" value="Unassembled WGS sequence"/>
</dbReference>
<accession>A0A6G1K4A8</accession>
<evidence type="ECO:0000313" key="1">
    <source>
        <dbReference type="EMBL" id="KAF2707719.1"/>
    </source>
</evidence>
<keyword evidence="2" id="KW-1185">Reference proteome</keyword>
<evidence type="ECO:0000313" key="2">
    <source>
        <dbReference type="Proteomes" id="UP000799428"/>
    </source>
</evidence>
<proteinExistence type="predicted"/>
<gene>
    <name evidence="1" type="ORF">K504DRAFT_42016</name>
</gene>
<reference evidence="1" key="1">
    <citation type="journal article" date="2020" name="Stud. Mycol.">
        <title>101 Dothideomycetes genomes: a test case for predicting lifestyles and emergence of pathogens.</title>
        <authorList>
            <person name="Haridas S."/>
            <person name="Albert R."/>
            <person name="Binder M."/>
            <person name="Bloem J."/>
            <person name="Labutti K."/>
            <person name="Salamov A."/>
            <person name="Andreopoulos B."/>
            <person name="Baker S."/>
            <person name="Barry K."/>
            <person name="Bills G."/>
            <person name="Bluhm B."/>
            <person name="Cannon C."/>
            <person name="Castanera R."/>
            <person name="Culley D."/>
            <person name="Daum C."/>
            <person name="Ezra D."/>
            <person name="Gonzalez J."/>
            <person name="Henrissat B."/>
            <person name="Kuo A."/>
            <person name="Liang C."/>
            <person name="Lipzen A."/>
            <person name="Lutzoni F."/>
            <person name="Magnuson J."/>
            <person name="Mondo S."/>
            <person name="Nolan M."/>
            <person name="Ohm R."/>
            <person name="Pangilinan J."/>
            <person name="Park H.-J."/>
            <person name="Ramirez L."/>
            <person name="Alfaro M."/>
            <person name="Sun H."/>
            <person name="Tritt A."/>
            <person name="Yoshinaga Y."/>
            <person name="Zwiers L.-H."/>
            <person name="Turgeon B."/>
            <person name="Goodwin S."/>
            <person name="Spatafora J."/>
            <person name="Crous P."/>
            <person name="Grigoriev I."/>
        </authorList>
    </citation>
    <scope>NUCLEOTIDE SEQUENCE</scope>
    <source>
        <strain evidence="1">CBS 279.74</strain>
    </source>
</reference>
<dbReference type="EMBL" id="MU005773">
    <property type="protein sequence ID" value="KAF2707719.1"/>
    <property type="molecule type" value="Genomic_DNA"/>
</dbReference>
<dbReference type="AlphaFoldDB" id="A0A6G1K4A8"/>
<sequence>MKSDSGRCEIEQRVLGTPSLWLYITYSMTIDKSTIQRLCDAADGNSCCLGTTHPCGHVMFTGLSSIARVNDSNSGQLKYMSLPCRLLGALYPIVKLGAIGDGYQIESLTINCVYKISSCLHSFTSVASPRTMYDLAKKKEKITAAQNASTRFPI</sequence>
<name>A0A6G1K4A8_9PLEO</name>
<protein>
    <submittedName>
        <fullName evidence="1">Uncharacterized protein</fullName>
    </submittedName>
</protein>
<organism evidence="1 2">
    <name type="scientific">Pleomassaria siparia CBS 279.74</name>
    <dbReference type="NCBI Taxonomy" id="1314801"/>
    <lineage>
        <taxon>Eukaryota</taxon>
        <taxon>Fungi</taxon>
        <taxon>Dikarya</taxon>
        <taxon>Ascomycota</taxon>
        <taxon>Pezizomycotina</taxon>
        <taxon>Dothideomycetes</taxon>
        <taxon>Pleosporomycetidae</taxon>
        <taxon>Pleosporales</taxon>
        <taxon>Pleomassariaceae</taxon>
        <taxon>Pleomassaria</taxon>
    </lineage>
</organism>